<protein>
    <submittedName>
        <fullName evidence="2">Uncharacterized protein</fullName>
    </submittedName>
</protein>
<comment type="caution">
    <text evidence="2">The sequence shown here is derived from an EMBL/GenBank/DDBJ whole genome shotgun (WGS) entry which is preliminary data.</text>
</comment>
<accession>A0A4V2L427</accession>
<keyword evidence="3" id="KW-1185">Reference proteome</keyword>
<keyword evidence="1" id="KW-0812">Transmembrane</keyword>
<reference evidence="2 3" key="1">
    <citation type="submission" date="2019-02" db="EMBL/GenBank/DDBJ databases">
        <title>Flavobacterium sp. RD-2-33 isolated from forest soil.</title>
        <authorList>
            <person name="Chaudhary D.K."/>
        </authorList>
    </citation>
    <scope>NUCLEOTIDE SEQUENCE [LARGE SCALE GENOMIC DNA]</scope>
    <source>
        <strain evidence="2 3">RD-2-33</strain>
    </source>
</reference>
<dbReference type="EMBL" id="SJPE01000021">
    <property type="protein sequence ID" value="TBX64992.1"/>
    <property type="molecule type" value="Genomic_DNA"/>
</dbReference>
<keyword evidence="1" id="KW-1133">Transmembrane helix</keyword>
<name>A0A4V2L427_9FLAO</name>
<evidence type="ECO:0000256" key="1">
    <source>
        <dbReference type="SAM" id="Phobius"/>
    </source>
</evidence>
<organism evidence="2 3">
    <name type="scientific">Flavobacterium silvisoli</name>
    <dbReference type="NCBI Taxonomy" id="2529433"/>
    <lineage>
        <taxon>Bacteria</taxon>
        <taxon>Pseudomonadati</taxon>
        <taxon>Bacteroidota</taxon>
        <taxon>Flavobacteriia</taxon>
        <taxon>Flavobacteriales</taxon>
        <taxon>Flavobacteriaceae</taxon>
        <taxon>Flavobacterium</taxon>
    </lineage>
</organism>
<keyword evidence="1" id="KW-0472">Membrane</keyword>
<evidence type="ECO:0000313" key="2">
    <source>
        <dbReference type="EMBL" id="TBX64992.1"/>
    </source>
</evidence>
<evidence type="ECO:0000313" key="3">
    <source>
        <dbReference type="Proteomes" id="UP000293300"/>
    </source>
</evidence>
<sequence length="165" mass="18231">MNRFFFALTFFFFFISNTFSQTLVYKSNGRVYNIGREKLTPKEVREILSVDKKNLDLYNSGRSKKTIGNVLMVSGLGLMSVDLINGAMNTSETNSHPYPSALTFVGAAFIVASIPIKIGFSKKVKTAVDGFNKLSPNGNTADISNNKELEFIANTHGLGFRLTLN</sequence>
<dbReference type="OrthoDB" id="1376171at2"/>
<dbReference type="RefSeq" id="WP_131477030.1">
    <property type="nucleotide sequence ID" value="NZ_SJPE01000021.1"/>
</dbReference>
<dbReference type="Proteomes" id="UP000293300">
    <property type="component" value="Unassembled WGS sequence"/>
</dbReference>
<gene>
    <name evidence="2" type="ORF">EZL74_12630</name>
</gene>
<dbReference type="AlphaFoldDB" id="A0A4V2L427"/>
<feature type="transmembrane region" description="Helical" evidence="1">
    <location>
        <begin position="98"/>
        <end position="116"/>
    </location>
</feature>
<proteinExistence type="predicted"/>